<dbReference type="RefSeq" id="WP_409551738.1">
    <property type="nucleotide sequence ID" value="NZ_JBKBDE010000009.1"/>
</dbReference>
<gene>
    <name evidence="2" type="ORF">ACK4CP_23830</name>
</gene>
<dbReference type="Pfam" id="PF10824">
    <property type="entry name" value="T7SS_ESX_EspC"/>
    <property type="match status" value="1"/>
</dbReference>
<dbReference type="EMBL" id="JBKBDE010000009">
    <property type="protein sequence ID" value="MFN6553441.1"/>
    <property type="molecule type" value="Genomic_DNA"/>
</dbReference>
<evidence type="ECO:0000313" key="3">
    <source>
        <dbReference type="Proteomes" id="UP001635817"/>
    </source>
</evidence>
<evidence type="ECO:0000256" key="1">
    <source>
        <dbReference type="SAM" id="MobiDB-lite"/>
    </source>
</evidence>
<accession>A0ABW9LZG8</accession>
<sequence>MALSVDTNSLTKCAVEYDRVAAEVKSACAADPALTQAIKASHGPAGAALTSAFDYFQAALQTAGTQVAQLHSEHADRLRIAADRYTSADQGGADRISTAGQASESGQSSGVQMVSSGPSESGAGSSNTGPGVPPSIVGTPRPVWPNGVPKV</sequence>
<proteinExistence type="predicted"/>
<protein>
    <submittedName>
        <fullName evidence="2">Type VII secretion target</fullName>
    </submittedName>
</protein>
<reference evidence="2 3" key="1">
    <citation type="submission" date="2024-12" db="EMBL/GenBank/DDBJ databases">
        <title>The coexistence of Mycolicibacterium septicum and Mycolicibacterium nivoides in clinical samples.</title>
        <authorList>
            <person name="Wang C."/>
            <person name="Feng Y."/>
            <person name="Zong Z."/>
        </authorList>
    </citation>
    <scope>NUCLEOTIDE SEQUENCE [LARGE SCALE GENOMIC DNA]</scope>
    <source>
        <strain evidence="2 3">120310</strain>
    </source>
</reference>
<keyword evidence="3" id="KW-1185">Reference proteome</keyword>
<feature type="region of interest" description="Disordered" evidence="1">
    <location>
        <begin position="81"/>
        <end position="151"/>
    </location>
</feature>
<evidence type="ECO:0000313" key="2">
    <source>
        <dbReference type="EMBL" id="MFN6553441.1"/>
    </source>
</evidence>
<dbReference type="InterPro" id="IPR022536">
    <property type="entry name" value="EspC"/>
</dbReference>
<organism evidence="2 3">
    <name type="scientific">Mycolicibacterium septicum</name>
    <dbReference type="NCBI Taxonomy" id="98668"/>
    <lineage>
        <taxon>Bacteria</taxon>
        <taxon>Bacillati</taxon>
        <taxon>Actinomycetota</taxon>
        <taxon>Actinomycetes</taxon>
        <taxon>Mycobacteriales</taxon>
        <taxon>Mycobacteriaceae</taxon>
        <taxon>Mycolicibacterium</taxon>
    </lineage>
</organism>
<feature type="compositionally biased region" description="Low complexity" evidence="1">
    <location>
        <begin position="97"/>
        <end position="126"/>
    </location>
</feature>
<name>A0ABW9LZG8_9MYCO</name>
<dbReference type="Proteomes" id="UP001635817">
    <property type="component" value="Unassembled WGS sequence"/>
</dbReference>
<comment type="caution">
    <text evidence="2">The sequence shown here is derived from an EMBL/GenBank/DDBJ whole genome shotgun (WGS) entry which is preliminary data.</text>
</comment>